<gene>
    <name evidence="2" type="ORF">ACFPOF_08955</name>
</gene>
<dbReference type="CDD" id="cd14797">
    <property type="entry name" value="DUF302"/>
    <property type="match status" value="1"/>
</dbReference>
<dbReference type="Proteomes" id="UP001596113">
    <property type="component" value="Unassembled WGS sequence"/>
</dbReference>
<keyword evidence="3" id="KW-1185">Reference proteome</keyword>
<feature type="domain" description="DUF302" evidence="1">
    <location>
        <begin position="35"/>
        <end position="97"/>
    </location>
</feature>
<organism evidence="2 3">
    <name type="scientific">Cohnella soli</name>
    <dbReference type="NCBI Taxonomy" id="425005"/>
    <lineage>
        <taxon>Bacteria</taxon>
        <taxon>Bacillati</taxon>
        <taxon>Bacillota</taxon>
        <taxon>Bacilli</taxon>
        <taxon>Bacillales</taxon>
        <taxon>Paenibacillaceae</taxon>
        <taxon>Cohnella</taxon>
    </lineage>
</organism>
<proteinExistence type="predicted"/>
<dbReference type="EMBL" id="JBHSMI010000015">
    <property type="protein sequence ID" value="MFC5402869.1"/>
    <property type="molecule type" value="Genomic_DNA"/>
</dbReference>
<dbReference type="PANTHER" id="PTHR38342">
    <property type="entry name" value="SLR5037 PROTEIN"/>
    <property type="match status" value="1"/>
</dbReference>
<dbReference type="Pfam" id="PF03625">
    <property type="entry name" value="DUF302"/>
    <property type="match status" value="1"/>
</dbReference>
<protein>
    <submittedName>
        <fullName evidence="2">DUF302 domain-containing protein</fullName>
    </submittedName>
</protein>
<evidence type="ECO:0000259" key="1">
    <source>
        <dbReference type="Pfam" id="PF03625"/>
    </source>
</evidence>
<evidence type="ECO:0000313" key="2">
    <source>
        <dbReference type="EMBL" id="MFC5402869.1"/>
    </source>
</evidence>
<dbReference type="Gene3D" id="3.30.310.70">
    <property type="entry name" value="TT1751-like domain"/>
    <property type="match status" value="1"/>
</dbReference>
<dbReference type="InterPro" id="IPR016796">
    <property type="entry name" value="UCP021774"/>
</dbReference>
<dbReference type="RefSeq" id="WP_378131701.1">
    <property type="nucleotide sequence ID" value="NZ_JBHSMI010000015.1"/>
</dbReference>
<name>A0ABW0HP66_9BACL</name>
<dbReference type="PIRSF" id="PIRSF021774">
    <property type="entry name" value="UCP021774"/>
    <property type="match status" value="1"/>
</dbReference>
<dbReference type="InterPro" id="IPR005180">
    <property type="entry name" value="DUF302"/>
</dbReference>
<dbReference type="InterPro" id="IPR035923">
    <property type="entry name" value="TT1751-like_sf"/>
</dbReference>
<reference evidence="3" key="1">
    <citation type="journal article" date="2019" name="Int. J. Syst. Evol. Microbiol.">
        <title>The Global Catalogue of Microorganisms (GCM) 10K type strain sequencing project: providing services to taxonomists for standard genome sequencing and annotation.</title>
        <authorList>
            <consortium name="The Broad Institute Genomics Platform"/>
            <consortium name="The Broad Institute Genome Sequencing Center for Infectious Disease"/>
            <person name="Wu L."/>
            <person name="Ma J."/>
        </authorList>
    </citation>
    <scope>NUCLEOTIDE SEQUENCE [LARGE SCALE GENOMIC DNA]</scope>
    <source>
        <strain evidence="3">CGMCC 1.18575</strain>
    </source>
</reference>
<dbReference type="PANTHER" id="PTHR38342:SF1">
    <property type="entry name" value="SLR5037 PROTEIN"/>
    <property type="match status" value="1"/>
</dbReference>
<accession>A0ABW0HP66</accession>
<sequence length="129" mass="14518">MNFHYTVESDLGMNETIEALGKELKKRGFGVLWDFDLTAKLKEKGQSFDEPYRILEVCNPAEAARILSKNELAAYFLPCKIVVYEKEGKTRIGLPKPTALIEVIGDEGLKEIAVEVEKTLVEGIDQSRK</sequence>
<dbReference type="SUPFAM" id="SSF103247">
    <property type="entry name" value="TT1751-like"/>
    <property type="match status" value="1"/>
</dbReference>
<evidence type="ECO:0000313" key="3">
    <source>
        <dbReference type="Proteomes" id="UP001596113"/>
    </source>
</evidence>
<comment type="caution">
    <text evidence="2">The sequence shown here is derived from an EMBL/GenBank/DDBJ whole genome shotgun (WGS) entry which is preliminary data.</text>
</comment>